<dbReference type="InterPro" id="IPR052939">
    <property type="entry name" value="23S_rRNA_MeTrnsfrase_RlmA"/>
</dbReference>
<reference evidence="2 3" key="1">
    <citation type="submission" date="2023-07" db="EMBL/GenBank/DDBJ databases">
        <title>Genomic Encyclopedia of Type Strains, Phase IV (KMG-IV): sequencing the most valuable type-strain genomes for metagenomic binning, comparative biology and taxonomic classification.</title>
        <authorList>
            <person name="Goeker M."/>
        </authorList>
    </citation>
    <scope>NUCLEOTIDE SEQUENCE [LARGE SCALE GENOMIC DNA]</scope>
    <source>
        <strain evidence="2 3">DSM 19154</strain>
    </source>
</reference>
<dbReference type="PANTHER" id="PTHR43460:SF1">
    <property type="entry name" value="METHYLTRANSFERASE TYPE 11 DOMAIN-CONTAINING PROTEIN"/>
    <property type="match status" value="1"/>
</dbReference>
<protein>
    <recommendedName>
        <fullName evidence="1">Methyltransferase type 11 domain-containing protein</fullName>
    </recommendedName>
</protein>
<evidence type="ECO:0000313" key="3">
    <source>
        <dbReference type="Proteomes" id="UP001225034"/>
    </source>
</evidence>
<gene>
    <name evidence="2" type="ORF">J2S05_002626</name>
</gene>
<dbReference type="InterPro" id="IPR013216">
    <property type="entry name" value="Methyltransf_11"/>
</dbReference>
<dbReference type="SUPFAM" id="SSF53335">
    <property type="entry name" value="S-adenosyl-L-methionine-dependent methyltransferases"/>
    <property type="match status" value="1"/>
</dbReference>
<accession>A0ABT9YK03</accession>
<dbReference type="PANTHER" id="PTHR43460">
    <property type="entry name" value="METHYLTRANSFERASE"/>
    <property type="match status" value="1"/>
</dbReference>
<evidence type="ECO:0000259" key="1">
    <source>
        <dbReference type="Pfam" id="PF08241"/>
    </source>
</evidence>
<proteinExistence type="predicted"/>
<dbReference type="RefSeq" id="WP_306983406.1">
    <property type="nucleotide sequence ID" value="NZ_JAUSUA010000003.1"/>
</dbReference>
<dbReference type="Proteomes" id="UP001225034">
    <property type="component" value="Unassembled WGS sequence"/>
</dbReference>
<dbReference type="EMBL" id="JAUSUA010000003">
    <property type="protein sequence ID" value="MDQ0207825.1"/>
    <property type="molecule type" value="Genomic_DNA"/>
</dbReference>
<organism evidence="2 3">
    <name type="scientific">Alkalicoccobacillus murimartini</name>
    <dbReference type="NCBI Taxonomy" id="171685"/>
    <lineage>
        <taxon>Bacteria</taxon>
        <taxon>Bacillati</taxon>
        <taxon>Bacillota</taxon>
        <taxon>Bacilli</taxon>
        <taxon>Bacillales</taxon>
        <taxon>Bacillaceae</taxon>
        <taxon>Alkalicoccobacillus</taxon>
    </lineage>
</organism>
<dbReference type="Pfam" id="PF08241">
    <property type="entry name" value="Methyltransf_11"/>
    <property type="match status" value="1"/>
</dbReference>
<comment type="caution">
    <text evidence="2">The sequence shown here is derived from an EMBL/GenBank/DDBJ whole genome shotgun (WGS) entry which is preliminary data.</text>
</comment>
<dbReference type="InterPro" id="IPR029063">
    <property type="entry name" value="SAM-dependent_MTases_sf"/>
</dbReference>
<evidence type="ECO:0000313" key="2">
    <source>
        <dbReference type="EMBL" id="MDQ0207825.1"/>
    </source>
</evidence>
<sequence length="249" mass="28541">MDQEFLNQLKTQDEVFSGWDFSFVSETGRMSSSLLTWSFGSLAMKKLAHAKSALDMGTGGGEHLSYLRPFPPVMKATEGYMPNVSIAKNRLEALGVKVYEVTNDQNLPFKENEFDLILNKHDSFDANEVRRLISDGGTFITQQVGGTDCAEINEWFNQPLNPEFAQWNLETARQQVEAAGFHVTDAKEEFPTQRFYDLGAVLYYLKAIPWQLEDWRAADYIPELYKLYERINKDGFVEVTQHRFILIAQ</sequence>
<name>A0ABT9YK03_9BACI</name>
<keyword evidence="3" id="KW-1185">Reference proteome</keyword>
<dbReference type="Gene3D" id="3.40.50.150">
    <property type="entry name" value="Vaccinia Virus protein VP39"/>
    <property type="match status" value="1"/>
</dbReference>
<feature type="domain" description="Methyltransferase type 11" evidence="1">
    <location>
        <begin position="54"/>
        <end position="125"/>
    </location>
</feature>